<dbReference type="Proteomes" id="UP000225740">
    <property type="component" value="Unassembled WGS sequence"/>
</dbReference>
<keyword evidence="5" id="KW-1133">Transmembrane helix</keyword>
<dbReference type="GO" id="GO:0020037">
    <property type="term" value="F:heme binding"/>
    <property type="evidence" value="ECO:0007669"/>
    <property type="project" value="InterPro"/>
</dbReference>
<sequence>MIDALKIDLGDTMNRTAAGRFAIRCIGIFLFTTLAGQPLAVETAFAQQTYPPGALGDVVRLGETLVNETNEHPLTKPFVGNSLKCTSCHLDAGRHEKAGSFIGVAAAYPAYSPREHSVITLEDRILNCFIRSQNGTRPTNGSKVPVAIAAYITWLSQGTPLRMNPAKPLGPKHMAILQSPPAAPSVKRGELLYQERCSSCHANDGIGTDDGPPVWGDLSFNDGAGLAGVPKMASWLKVAMPLDDTDLSDQEAFDIAAYVNSHTRPKFVAKPNP</sequence>
<reference evidence="7 8" key="1">
    <citation type="submission" date="2017-06" db="EMBL/GenBank/DDBJ databases">
        <title>Description of Rhodopirellula bahusiensis sp. nov.</title>
        <authorList>
            <person name="Kizina J."/>
            <person name="Harder J."/>
        </authorList>
    </citation>
    <scope>NUCLEOTIDE SEQUENCE [LARGE SCALE GENOMIC DNA]</scope>
    <source>
        <strain evidence="7 8">SWK21</strain>
    </source>
</reference>
<feature type="domain" description="Cytochrome c" evidence="6">
    <location>
        <begin position="184"/>
        <end position="263"/>
    </location>
</feature>
<evidence type="ECO:0000256" key="2">
    <source>
        <dbReference type="ARBA" id="ARBA00022723"/>
    </source>
</evidence>
<dbReference type="SUPFAM" id="SSF46626">
    <property type="entry name" value="Cytochrome c"/>
    <property type="match status" value="2"/>
</dbReference>
<evidence type="ECO:0000256" key="4">
    <source>
        <dbReference type="PROSITE-ProRule" id="PRU00433"/>
    </source>
</evidence>
<keyword evidence="1 4" id="KW-0349">Heme</keyword>
<accession>A0A2G1W4F4</accession>
<evidence type="ECO:0000313" key="7">
    <source>
        <dbReference type="EMBL" id="PHQ33917.1"/>
    </source>
</evidence>
<dbReference type="GO" id="GO:0009055">
    <property type="term" value="F:electron transfer activity"/>
    <property type="evidence" value="ECO:0007669"/>
    <property type="project" value="InterPro"/>
</dbReference>
<dbReference type="RefSeq" id="WP_099262137.1">
    <property type="nucleotide sequence ID" value="NZ_NIZW01000014.1"/>
</dbReference>
<dbReference type="GO" id="GO:0046872">
    <property type="term" value="F:metal ion binding"/>
    <property type="evidence" value="ECO:0007669"/>
    <property type="project" value="UniProtKB-KW"/>
</dbReference>
<dbReference type="PANTHER" id="PTHR35008">
    <property type="entry name" value="BLL4482 PROTEIN-RELATED"/>
    <property type="match status" value="1"/>
</dbReference>
<feature type="transmembrane region" description="Helical" evidence="5">
    <location>
        <begin position="21"/>
        <end position="40"/>
    </location>
</feature>
<dbReference type="Pfam" id="PF21342">
    <property type="entry name" value="SoxA-TsdA_cyt-c"/>
    <property type="match status" value="1"/>
</dbReference>
<protein>
    <submittedName>
        <fullName evidence="7">Cytochrome C</fullName>
    </submittedName>
</protein>
<proteinExistence type="predicted"/>
<keyword evidence="5" id="KW-0812">Transmembrane</keyword>
<dbReference type="PROSITE" id="PS51007">
    <property type="entry name" value="CYTC"/>
    <property type="match status" value="1"/>
</dbReference>
<evidence type="ECO:0000313" key="8">
    <source>
        <dbReference type="Proteomes" id="UP000225740"/>
    </source>
</evidence>
<dbReference type="InterPro" id="IPR051459">
    <property type="entry name" value="Cytochrome_c-type_DH"/>
</dbReference>
<dbReference type="InterPro" id="IPR009056">
    <property type="entry name" value="Cyt_c-like_dom"/>
</dbReference>
<evidence type="ECO:0000256" key="1">
    <source>
        <dbReference type="ARBA" id="ARBA00022617"/>
    </source>
</evidence>
<dbReference type="Pfam" id="PF13442">
    <property type="entry name" value="Cytochrome_CBB3"/>
    <property type="match status" value="1"/>
</dbReference>
<dbReference type="OrthoDB" id="9779283at2"/>
<gene>
    <name evidence="7" type="ORF">CEE69_18625</name>
</gene>
<keyword evidence="3 4" id="KW-0408">Iron</keyword>
<keyword evidence="2 4" id="KW-0479">Metal-binding</keyword>
<evidence type="ECO:0000256" key="3">
    <source>
        <dbReference type="ARBA" id="ARBA00023004"/>
    </source>
</evidence>
<evidence type="ECO:0000256" key="5">
    <source>
        <dbReference type="SAM" id="Phobius"/>
    </source>
</evidence>
<keyword evidence="5" id="KW-0472">Membrane</keyword>
<dbReference type="PANTHER" id="PTHR35008:SF4">
    <property type="entry name" value="BLL4482 PROTEIN"/>
    <property type="match status" value="1"/>
</dbReference>
<name>A0A2G1W4F4_9BACT</name>
<dbReference type="GeneID" id="90610043"/>
<keyword evidence="8" id="KW-1185">Reference proteome</keyword>
<organism evidence="7 8">
    <name type="scientific">Rhodopirellula bahusiensis</name>
    <dbReference type="NCBI Taxonomy" id="2014065"/>
    <lineage>
        <taxon>Bacteria</taxon>
        <taxon>Pseudomonadati</taxon>
        <taxon>Planctomycetota</taxon>
        <taxon>Planctomycetia</taxon>
        <taxon>Pirellulales</taxon>
        <taxon>Pirellulaceae</taxon>
        <taxon>Rhodopirellula</taxon>
    </lineage>
</organism>
<comment type="caution">
    <text evidence="7">The sequence shown here is derived from an EMBL/GenBank/DDBJ whole genome shotgun (WGS) entry which is preliminary data.</text>
</comment>
<dbReference type="Gene3D" id="1.10.760.10">
    <property type="entry name" value="Cytochrome c-like domain"/>
    <property type="match status" value="2"/>
</dbReference>
<dbReference type="AlphaFoldDB" id="A0A2G1W4F4"/>
<dbReference type="EMBL" id="NIZW01000014">
    <property type="protein sequence ID" value="PHQ33917.1"/>
    <property type="molecule type" value="Genomic_DNA"/>
</dbReference>
<dbReference type="InterPro" id="IPR036909">
    <property type="entry name" value="Cyt_c-like_dom_sf"/>
</dbReference>
<evidence type="ECO:0000259" key="6">
    <source>
        <dbReference type="PROSITE" id="PS51007"/>
    </source>
</evidence>